<evidence type="ECO:0000259" key="4">
    <source>
        <dbReference type="PROSITE" id="PS01031"/>
    </source>
</evidence>
<dbReference type="InterPro" id="IPR008978">
    <property type="entry name" value="HSP20-like_chaperone"/>
</dbReference>
<accession>A0A9P0MJ13</accession>
<evidence type="ECO:0000313" key="5">
    <source>
        <dbReference type="EMBL" id="CAH1396490.1"/>
    </source>
</evidence>
<dbReference type="SUPFAM" id="SSF49764">
    <property type="entry name" value="HSP20-like chaperones"/>
    <property type="match status" value="1"/>
</dbReference>
<keyword evidence="1" id="KW-0346">Stress response</keyword>
<dbReference type="Gene3D" id="2.60.40.790">
    <property type="match status" value="1"/>
</dbReference>
<dbReference type="GO" id="GO:0042026">
    <property type="term" value="P:protein refolding"/>
    <property type="evidence" value="ECO:0007669"/>
    <property type="project" value="TreeGrafter"/>
</dbReference>
<dbReference type="CDD" id="cd06526">
    <property type="entry name" value="metazoan_ACD"/>
    <property type="match status" value="1"/>
</dbReference>
<dbReference type="EMBL" id="OV725079">
    <property type="protein sequence ID" value="CAH1396490.1"/>
    <property type="molecule type" value="Genomic_DNA"/>
</dbReference>
<dbReference type="InterPro" id="IPR002068">
    <property type="entry name" value="A-crystallin/Hsp20_dom"/>
</dbReference>
<evidence type="ECO:0000256" key="2">
    <source>
        <dbReference type="PROSITE-ProRule" id="PRU00285"/>
    </source>
</evidence>
<evidence type="ECO:0000313" key="6">
    <source>
        <dbReference type="Proteomes" id="UP001152798"/>
    </source>
</evidence>
<dbReference type="AlphaFoldDB" id="A0A9P0MJ13"/>
<evidence type="ECO:0000256" key="3">
    <source>
        <dbReference type="RuleBase" id="RU003616"/>
    </source>
</evidence>
<feature type="domain" description="SHSP" evidence="4">
    <location>
        <begin position="27"/>
        <end position="137"/>
    </location>
</feature>
<organism evidence="5 6">
    <name type="scientific">Nezara viridula</name>
    <name type="common">Southern green stink bug</name>
    <name type="synonym">Cimex viridulus</name>
    <dbReference type="NCBI Taxonomy" id="85310"/>
    <lineage>
        <taxon>Eukaryota</taxon>
        <taxon>Metazoa</taxon>
        <taxon>Ecdysozoa</taxon>
        <taxon>Arthropoda</taxon>
        <taxon>Hexapoda</taxon>
        <taxon>Insecta</taxon>
        <taxon>Pterygota</taxon>
        <taxon>Neoptera</taxon>
        <taxon>Paraneoptera</taxon>
        <taxon>Hemiptera</taxon>
        <taxon>Heteroptera</taxon>
        <taxon>Panheteroptera</taxon>
        <taxon>Pentatomomorpha</taxon>
        <taxon>Pentatomoidea</taxon>
        <taxon>Pentatomidae</taxon>
        <taxon>Pentatominae</taxon>
        <taxon>Nezara</taxon>
    </lineage>
</organism>
<dbReference type="GO" id="GO:0005634">
    <property type="term" value="C:nucleus"/>
    <property type="evidence" value="ECO:0007669"/>
    <property type="project" value="TreeGrafter"/>
</dbReference>
<reference evidence="5" key="1">
    <citation type="submission" date="2022-01" db="EMBL/GenBank/DDBJ databases">
        <authorList>
            <person name="King R."/>
        </authorList>
    </citation>
    <scope>NUCLEOTIDE SEQUENCE</scope>
</reference>
<dbReference type="OrthoDB" id="1431247at2759"/>
<sequence length="150" mass="17017">MIMSMTPFDPDSLDESLLLFLLQNDNNNDLNSGAEVTLPQTNEDFMVRIDVQHFRPEELKVRLLDGYLVIEGRHDEKVDEHGTISRQFVRKYKLPEHVDPKEFSSTVSSDGVLTVVSKTKSNISGQLERKDSAFLTEGQDSIEDASQVFN</sequence>
<dbReference type="PANTHER" id="PTHR45640">
    <property type="entry name" value="HEAT SHOCK PROTEIN HSP-12.2-RELATED"/>
    <property type="match status" value="1"/>
</dbReference>
<dbReference type="Proteomes" id="UP001152798">
    <property type="component" value="Chromosome 3"/>
</dbReference>
<dbReference type="InterPro" id="IPR001436">
    <property type="entry name" value="Alpha-crystallin/sHSP_animal"/>
</dbReference>
<comment type="similarity">
    <text evidence="2 3">Belongs to the small heat shock protein (HSP20) family.</text>
</comment>
<gene>
    <name evidence="5" type="ORF">NEZAVI_LOCUS6548</name>
</gene>
<keyword evidence="6" id="KW-1185">Reference proteome</keyword>
<dbReference type="PANTHER" id="PTHR45640:SF13">
    <property type="entry name" value="HEAT SHOCK PROTEIN 22-RELATED"/>
    <property type="match status" value="1"/>
</dbReference>
<dbReference type="PROSITE" id="PS01031">
    <property type="entry name" value="SHSP"/>
    <property type="match status" value="1"/>
</dbReference>
<dbReference type="GO" id="GO:0005737">
    <property type="term" value="C:cytoplasm"/>
    <property type="evidence" value="ECO:0007669"/>
    <property type="project" value="TreeGrafter"/>
</dbReference>
<dbReference type="PRINTS" id="PR00299">
    <property type="entry name" value="ACRYSTALLIN"/>
</dbReference>
<protein>
    <recommendedName>
        <fullName evidence="4">SHSP domain-containing protein</fullName>
    </recommendedName>
</protein>
<proteinExistence type="inferred from homology"/>
<evidence type="ECO:0000256" key="1">
    <source>
        <dbReference type="ARBA" id="ARBA00023016"/>
    </source>
</evidence>
<dbReference type="GO" id="GO:0051082">
    <property type="term" value="F:unfolded protein binding"/>
    <property type="evidence" value="ECO:0007669"/>
    <property type="project" value="TreeGrafter"/>
</dbReference>
<dbReference type="GO" id="GO:0009408">
    <property type="term" value="P:response to heat"/>
    <property type="evidence" value="ECO:0007669"/>
    <property type="project" value="TreeGrafter"/>
</dbReference>
<dbReference type="Pfam" id="PF00011">
    <property type="entry name" value="HSP20"/>
    <property type="match status" value="1"/>
</dbReference>
<name>A0A9P0MJ13_NEZVI</name>